<reference evidence="2 3" key="1">
    <citation type="submission" date="2015-03" db="EMBL/GenBank/DDBJ databases">
        <authorList>
            <consortium name="Pathogen Informatics"/>
        </authorList>
    </citation>
    <scope>NUCLEOTIDE SEQUENCE [LARGE SCALE GENOMIC DNA]</scope>
    <source>
        <strain evidence="2 3">C09601061</strain>
    </source>
</reference>
<protein>
    <submittedName>
        <fullName evidence="2">Uncharacterized protein</fullName>
    </submittedName>
</protein>
<name>A0A654U3R3_MYCTX</name>
<keyword evidence="1" id="KW-1133">Transmembrane helix</keyword>
<sequence>MHTVALAPPRDQIGNDLALRADHGCAYLLDDLQHSVSAAFGVVGVGLFGQGGLVVYGHVQFRGEWLHRLVAAHPVGGINIGGAERQQLWYQRFCLRTTPLV</sequence>
<keyword evidence="1" id="KW-0812">Transmembrane</keyword>
<organism evidence="2 3">
    <name type="scientific">Mycobacterium tuberculosis</name>
    <dbReference type="NCBI Taxonomy" id="1773"/>
    <lineage>
        <taxon>Bacteria</taxon>
        <taxon>Bacillati</taxon>
        <taxon>Actinomycetota</taxon>
        <taxon>Actinomycetes</taxon>
        <taxon>Mycobacteriales</taxon>
        <taxon>Mycobacteriaceae</taxon>
        <taxon>Mycobacterium</taxon>
        <taxon>Mycobacterium tuberculosis complex</taxon>
    </lineage>
</organism>
<proteinExistence type="predicted"/>
<keyword evidence="1" id="KW-0472">Membrane</keyword>
<feature type="transmembrane region" description="Helical" evidence="1">
    <location>
        <begin position="38"/>
        <end position="59"/>
    </location>
</feature>
<gene>
    <name evidence="2" type="ORF">ERS007657_02976</name>
</gene>
<evidence type="ECO:0000313" key="3">
    <source>
        <dbReference type="Proteomes" id="UP000046680"/>
    </source>
</evidence>
<evidence type="ECO:0000256" key="1">
    <source>
        <dbReference type="SAM" id="Phobius"/>
    </source>
</evidence>
<accession>A0A654U3R3</accession>
<evidence type="ECO:0000313" key="2">
    <source>
        <dbReference type="EMBL" id="CFR92251.1"/>
    </source>
</evidence>
<dbReference type="EMBL" id="CGCX01001295">
    <property type="protein sequence ID" value="CFR92251.1"/>
    <property type="molecule type" value="Genomic_DNA"/>
</dbReference>
<dbReference type="Proteomes" id="UP000046680">
    <property type="component" value="Unassembled WGS sequence"/>
</dbReference>
<dbReference type="AlphaFoldDB" id="A0A654U3R3"/>